<dbReference type="Pfam" id="PF00069">
    <property type="entry name" value="Pkinase"/>
    <property type="match status" value="1"/>
</dbReference>
<reference evidence="8 9" key="1">
    <citation type="journal article" date="2015" name="Genome Biol. Evol.">
        <title>Phylogenomic analyses indicate that early fungi evolved digesting cell walls of algal ancestors of land plants.</title>
        <authorList>
            <person name="Chang Y."/>
            <person name="Wang S."/>
            <person name="Sekimoto S."/>
            <person name="Aerts A.L."/>
            <person name="Choi C."/>
            <person name="Clum A."/>
            <person name="LaButti K.M."/>
            <person name="Lindquist E.A."/>
            <person name="Yee Ngan C."/>
            <person name="Ohm R.A."/>
            <person name="Salamov A.A."/>
            <person name="Grigoriev I.V."/>
            <person name="Spatafora J.W."/>
            <person name="Berbee M.L."/>
        </authorList>
    </citation>
    <scope>NUCLEOTIDE SEQUENCE [LARGE SCALE GENOMIC DNA]</scope>
    <source>
        <strain evidence="8 9">JEL478</strain>
    </source>
</reference>
<gene>
    <name evidence="8" type="ORF">M427DRAFT_106164</name>
</gene>
<evidence type="ECO:0000313" key="9">
    <source>
        <dbReference type="Proteomes" id="UP000070544"/>
    </source>
</evidence>
<dbReference type="Gene3D" id="1.10.510.10">
    <property type="entry name" value="Transferase(Phosphotransferase) domain 1"/>
    <property type="match status" value="1"/>
</dbReference>
<dbReference type="Proteomes" id="UP000070544">
    <property type="component" value="Unassembled WGS sequence"/>
</dbReference>
<name>A0A138ZWX4_GONPJ</name>
<evidence type="ECO:0000256" key="3">
    <source>
        <dbReference type="ARBA" id="ARBA00022777"/>
    </source>
</evidence>
<dbReference type="EMBL" id="KQ965905">
    <property type="protein sequence ID" value="KXS08988.1"/>
    <property type="molecule type" value="Genomic_DNA"/>
</dbReference>
<evidence type="ECO:0000259" key="7">
    <source>
        <dbReference type="PROSITE" id="PS50011"/>
    </source>
</evidence>
<dbReference type="PROSITE" id="PS50011">
    <property type="entry name" value="PROTEIN_KINASE_DOM"/>
    <property type="match status" value="1"/>
</dbReference>
<organism evidence="8 9">
    <name type="scientific">Gonapodya prolifera (strain JEL478)</name>
    <name type="common">Monoblepharis prolifera</name>
    <dbReference type="NCBI Taxonomy" id="1344416"/>
    <lineage>
        <taxon>Eukaryota</taxon>
        <taxon>Fungi</taxon>
        <taxon>Fungi incertae sedis</taxon>
        <taxon>Chytridiomycota</taxon>
        <taxon>Chytridiomycota incertae sedis</taxon>
        <taxon>Monoblepharidomycetes</taxon>
        <taxon>Monoblepharidales</taxon>
        <taxon>Gonapodyaceae</taxon>
        <taxon>Gonapodya</taxon>
    </lineage>
</organism>
<dbReference type="OMA" id="WAHSTND"/>
<protein>
    <recommendedName>
        <fullName evidence="6">mitogen-activated protein kinase kinase</fullName>
        <ecNumber evidence="6">2.7.12.2</ecNumber>
    </recommendedName>
</protein>
<dbReference type="SMART" id="SM00220">
    <property type="entry name" value="S_TKc"/>
    <property type="match status" value="1"/>
</dbReference>
<dbReference type="GO" id="GO:0004708">
    <property type="term" value="F:MAP kinase kinase activity"/>
    <property type="evidence" value="ECO:0007669"/>
    <property type="project" value="UniProtKB-EC"/>
</dbReference>
<proteinExistence type="inferred from homology"/>
<evidence type="ECO:0000256" key="2">
    <source>
        <dbReference type="ARBA" id="ARBA00022741"/>
    </source>
</evidence>
<dbReference type="GO" id="GO:0000196">
    <property type="term" value="P:cell integrity MAPK cascade"/>
    <property type="evidence" value="ECO:0007669"/>
    <property type="project" value="TreeGrafter"/>
</dbReference>
<evidence type="ECO:0000256" key="4">
    <source>
        <dbReference type="ARBA" id="ARBA00022840"/>
    </source>
</evidence>
<dbReference type="OrthoDB" id="10252354at2759"/>
<dbReference type="AlphaFoldDB" id="A0A138ZWX4"/>
<dbReference type="InterPro" id="IPR008271">
    <property type="entry name" value="Ser/Thr_kinase_AS"/>
</dbReference>
<evidence type="ECO:0000313" key="8">
    <source>
        <dbReference type="EMBL" id="KXS08988.1"/>
    </source>
</evidence>
<keyword evidence="9" id="KW-1185">Reference proteome</keyword>
<dbReference type="SUPFAM" id="SSF56112">
    <property type="entry name" value="Protein kinase-like (PK-like)"/>
    <property type="match status" value="1"/>
</dbReference>
<keyword evidence="2" id="KW-0547">Nucleotide-binding</keyword>
<dbReference type="STRING" id="1344416.A0A138ZWX4"/>
<dbReference type="GO" id="GO:0005524">
    <property type="term" value="F:ATP binding"/>
    <property type="evidence" value="ECO:0007669"/>
    <property type="project" value="UniProtKB-KW"/>
</dbReference>
<evidence type="ECO:0000256" key="6">
    <source>
        <dbReference type="ARBA" id="ARBA00038999"/>
    </source>
</evidence>
<evidence type="ECO:0000256" key="1">
    <source>
        <dbReference type="ARBA" id="ARBA00022679"/>
    </source>
</evidence>
<feature type="domain" description="Protein kinase" evidence="7">
    <location>
        <begin position="8"/>
        <end position="310"/>
    </location>
</feature>
<dbReference type="Gene3D" id="3.30.200.20">
    <property type="entry name" value="Phosphorylase Kinase, domain 1"/>
    <property type="match status" value="1"/>
</dbReference>
<dbReference type="GO" id="GO:0060237">
    <property type="term" value="P:regulation of fungal-type cell wall organization"/>
    <property type="evidence" value="ECO:0007669"/>
    <property type="project" value="TreeGrafter"/>
</dbReference>
<dbReference type="InterPro" id="IPR000719">
    <property type="entry name" value="Prot_kinase_dom"/>
</dbReference>
<sequence>MGIRSEDLEKISWLGDGASAFVEKVIWRHTVDERNEDGTVSKVKKEMIMAKKVISIDTRRTLRRLDRAIRIMAAGAEHIVGFYGALHMGNDVWVLMEHMNLGSLDRLLRRASPQGFPEPVLAHIAYVVTSAMNQLYKQFRMIHRDIKPANILINSDGKVKVADFGETGELSAESRVASFVGTSYYMGPERINPAKDSKGYQIQADVWSLGITLIELADGHHPYASGDSWDIPLPPQLQASTSNATLAPPPVAVQLRTPIELLQAIVHEPAPRLSNKGKWSEEFAQFVSVCLIKDPDRRPKPSKLLQEPWLVKAAQIFRESGGKLDLPSWLSQDVVDSLKF</sequence>
<comment type="similarity">
    <text evidence="5">Belongs to the protein kinase superfamily. STE Ser/Thr protein kinase family. MAP kinase kinase subfamily.</text>
</comment>
<keyword evidence="3 8" id="KW-0418">Kinase</keyword>
<evidence type="ECO:0000256" key="5">
    <source>
        <dbReference type="ARBA" id="ARBA00038035"/>
    </source>
</evidence>
<dbReference type="EC" id="2.7.12.2" evidence="6"/>
<dbReference type="InterPro" id="IPR011009">
    <property type="entry name" value="Kinase-like_dom_sf"/>
</dbReference>
<dbReference type="PANTHER" id="PTHR48013:SF6">
    <property type="entry name" value="MAP KINASE KINASE MKK1_SSP32-RELATED"/>
    <property type="match status" value="1"/>
</dbReference>
<keyword evidence="1" id="KW-0808">Transferase</keyword>
<dbReference type="PROSITE" id="PS00108">
    <property type="entry name" value="PROTEIN_KINASE_ST"/>
    <property type="match status" value="1"/>
</dbReference>
<dbReference type="PANTHER" id="PTHR48013">
    <property type="entry name" value="DUAL SPECIFICITY MITOGEN-ACTIVATED PROTEIN KINASE KINASE 5-RELATED"/>
    <property type="match status" value="1"/>
</dbReference>
<keyword evidence="4" id="KW-0067">ATP-binding</keyword>
<accession>A0A138ZWX4</accession>